<keyword evidence="2" id="KW-0408">Iron</keyword>
<evidence type="ECO:0000259" key="4">
    <source>
        <dbReference type="Pfam" id="PF01077"/>
    </source>
</evidence>
<proteinExistence type="predicted"/>
<dbReference type="Pfam" id="PF01077">
    <property type="entry name" value="NIR_SIR"/>
    <property type="match status" value="1"/>
</dbReference>
<gene>
    <name evidence="6" type="ORF">KQI75_13035</name>
</gene>
<dbReference type="PANTHER" id="PTHR32439">
    <property type="entry name" value="FERREDOXIN--NITRITE REDUCTASE, CHLOROPLASTIC"/>
    <property type="match status" value="1"/>
</dbReference>
<reference evidence="6 7" key="1">
    <citation type="submission" date="2021-06" db="EMBL/GenBank/DDBJ databases">
        <authorList>
            <person name="Sun Q."/>
            <person name="Li D."/>
        </authorList>
    </citation>
    <scope>NUCLEOTIDE SEQUENCE [LARGE SCALE GENOMIC DNA]</scope>
    <source>
        <strain evidence="6 7">MSJd-7</strain>
    </source>
</reference>
<dbReference type="RefSeq" id="WP_216471271.1">
    <property type="nucleotide sequence ID" value="NZ_JAHLQI010000010.1"/>
</dbReference>
<feature type="domain" description="Nitrite/sulphite reductase 4Fe-4S" evidence="4">
    <location>
        <begin position="119"/>
        <end position="266"/>
    </location>
</feature>
<name>A0ABS6EV32_9FIRM</name>
<dbReference type="PANTHER" id="PTHR32439:SF9">
    <property type="entry name" value="BLR3264 PROTEIN"/>
    <property type="match status" value="1"/>
</dbReference>
<protein>
    <submittedName>
        <fullName evidence="6">Nitrite/sulfite reductase</fullName>
    </submittedName>
</protein>
<feature type="domain" description="Nitrite/Sulfite reductase ferredoxin-like" evidence="5">
    <location>
        <begin position="43"/>
        <end position="106"/>
    </location>
</feature>
<dbReference type="InterPro" id="IPR006067">
    <property type="entry name" value="NO2/SO3_Rdtase_4Fe4S_dom"/>
</dbReference>
<keyword evidence="1" id="KW-0004">4Fe-4S</keyword>
<evidence type="ECO:0000259" key="5">
    <source>
        <dbReference type="Pfam" id="PF03460"/>
    </source>
</evidence>
<keyword evidence="7" id="KW-1185">Reference proteome</keyword>
<dbReference type="Pfam" id="PF03460">
    <property type="entry name" value="NIR_SIR_ferr"/>
    <property type="match status" value="1"/>
</dbReference>
<keyword evidence="1" id="KW-0411">Iron-sulfur</keyword>
<keyword evidence="3" id="KW-0560">Oxidoreductase</keyword>
<dbReference type="PROSITE" id="PS00365">
    <property type="entry name" value="NIR_SIR"/>
    <property type="match status" value="1"/>
</dbReference>
<evidence type="ECO:0000256" key="1">
    <source>
        <dbReference type="ARBA" id="ARBA00022485"/>
    </source>
</evidence>
<dbReference type="InterPro" id="IPR051329">
    <property type="entry name" value="NIR_SIR_4Fe-4S"/>
</dbReference>
<dbReference type="InterPro" id="IPR006066">
    <property type="entry name" value="NO2/SO3_Rdtase_FeS/sirohaem_BS"/>
</dbReference>
<organism evidence="6 7">
    <name type="scientific">Butyricicoccus intestinisimiae</name>
    <dbReference type="NCBI Taxonomy" id="2841509"/>
    <lineage>
        <taxon>Bacteria</taxon>
        <taxon>Bacillati</taxon>
        <taxon>Bacillota</taxon>
        <taxon>Clostridia</taxon>
        <taxon>Eubacteriales</taxon>
        <taxon>Butyricicoccaceae</taxon>
        <taxon>Butyricicoccus</taxon>
    </lineage>
</organism>
<evidence type="ECO:0000256" key="3">
    <source>
        <dbReference type="ARBA" id="ARBA00023002"/>
    </source>
</evidence>
<evidence type="ECO:0000313" key="7">
    <source>
        <dbReference type="Proteomes" id="UP000783588"/>
    </source>
</evidence>
<evidence type="ECO:0000256" key="2">
    <source>
        <dbReference type="ARBA" id="ARBA00022617"/>
    </source>
</evidence>
<dbReference type="InterPro" id="IPR005117">
    <property type="entry name" value="NiRdtase/SiRdtase_haem-b_fer"/>
</dbReference>
<keyword evidence="2" id="KW-0479">Metal-binding</keyword>
<sequence length="512" mass="56342">MKKIDPQSWKADMPLFREKAIAYAKGEIKKAEYKGFSGRYGSYAQHDPSKNMLRLRMPAGRVTAQKLAYIAEAIRKYNVPRAHFTTCQTIQLHDMDAETTSDIMEGALDVGIVTMGGGGDFPRNTMCAPLSGVQKGEYFDVLPYAQAVGEFAMNFINAEPMPRKLKVGFSNSPENVTHATFRDMGYAARPDGKFDVYTAGGLGNNPRFGVKVAEAVEPDQLLFYLKAMWVTFRTYGDYQNRGHARTRYLQEILGGADKYKQAYLEKLKEVYASGEDLTLHVDPIVFTKTGDGSTVSDPRVIEQKQEGLYAVAWHPIGGMPTVEDLCAVSDAMSAMEQVEMRIAPYETVYIINLTGTEAKKMLELTRSTAKTVFETSVSCIGASTCQVGVRDSQALLRACVEAVREAKIPDGALPQIHISGCPSSCGTHQVGEMGFRGAIKNKQPAYMFYLSGCDRQGEEKMGAELGTILETEIPRFLVELGQTVAASGKDYFAWKAENPDGVEKIAAPYLAE</sequence>
<comment type="caution">
    <text evidence="6">The sequence shown here is derived from an EMBL/GenBank/DDBJ whole genome shotgun (WGS) entry which is preliminary data.</text>
</comment>
<dbReference type="Proteomes" id="UP000783588">
    <property type="component" value="Unassembled WGS sequence"/>
</dbReference>
<evidence type="ECO:0000313" key="6">
    <source>
        <dbReference type="EMBL" id="MBU5491528.1"/>
    </source>
</evidence>
<dbReference type="EMBL" id="JAHLQI010000010">
    <property type="protein sequence ID" value="MBU5491528.1"/>
    <property type="molecule type" value="Genomic_DNA"/>
</dbReference>
<accession>A0ABS6EV32</accession>
<keyword evidence="2" id="KW-0349">Heme</keyword>